<sequence>MTAYPSYCRNIATIAKDYSDSSSSASSLGTIYKTDALPLPNWCHNQGMRLAIDEGCRVNLGDATMMYWPTTSRGDSCTTQAQNSPQIPSNMTAAGAQVVTINGTAYTSPYVYITYRGITYTSSGTKTHGITTTSIPSPDPPHLLTTALHLTEPNTDSPALTTAHIPVTAEPAAPSVILSVPSAPTITLGPAPSPAASRPVQTPGIGGIIASVINQPAGNPQQSLEALQQPPSQSSSDPGSDQGSGQDGNDPGVQQAHPGSSGSAGPGQAAGPPQGQVGSDATPDHVNPGVQPGFPGGKGSNDGRINQPSSSDAENNGKSAASPASQGTGAFIAFMLNRPPTGPAPVDSPISGSSQSEPGSGSRTLDPKTGPNSGDPNNPTTPSEASADAALPLGAMVTLGTEIIMTVQRLPNHAHVLHGSTFYAGDAITTAGHTMSFAVKGVVVDGSSTVSYYAAPYVTVTRPQAAGGAGQQAAVATLPAVPVVGGNMVAYGSEMTVAGKRVTYGSEGLVVGTRTIARPTGTGSVAVTLDGGEVMLISAMTAIPGVQTTGGQAGDGSKGSGETAGTGAGVSPTPEAASGRTAESGASEAVPSRTGKVGNGDVALTTDGKAAKPTFPASSAASGVQNGGTAMAWCLFAFMVGLILS</sequence>
<name>A0A2P7ZDF4_9PEZI</name>
<feature type="region of interest" description="Disordered" evidence="1">
    <location>
        <begin position="547"/>
        <end position="623"/>
    </location>
</feature>
<protein>
    <submittedName>
        <fullName evidence="2">Uncharacterized protein</fullName>
    </submittedName>
</protein>
<evidence type="ECO:0000256" key="1">
    <source>
        <dbReference type="SAM" id="MobiDB-lite"/>
    </source>
</evidence>
<proteinExistence type="predicted"/>
<dbReference type="Proteomes" id="UP000243723">
    <property type="component" value="Unassembled WGS sequence"/>
</dbReference>
<dbReference type="AlphaFoldDB" id="A0A2P7ZDF4"/>
<feature type="compositionally biased region" description="Low complexity" evidence="1">
    <location>
        <begin position="228"/>
        <end position="279"/>
    </location>
</feature>
<comment type="caution">
    <text evidence="2">The sequence shown here is derived from an EMBL/GenBank/DDBJ whole genome shotgun (WGS) entry which is preliminary data.</text>
</comment>
<dbReference type="EMBL" id="NHZQ01000236">
    <property type="protein sequence ID" value="PSK46253.1"/>
    <property type="molecule type" value="Genomic_DNA"/>
</dbReference>
<feature type="compositionally biased region" description="Gly residues" evidence="1">
    <location>
        <begin position="551"/>
        <end position="568"/>
    </location>
</feature>
<evidence type="ECO:0000313" key="3">
    <source>
        <dbReference type="Proteomes" id="UP000243723"/>
    </source>
</evidence>
<organism evidence="2 3">
    <name type="scientific">Elsinoe australis</name>
    <dbReference type="NCBI Taxonomy" id="40998"/>
    <lineage>
        <taxon>Eukaryota</taxon>
        <taxon>Fungi</taxon>
        <taxon>Dikarya</taxon>
        <taxon>Ascomycota</taxon>
        <taxon>Pezizomycotina</taxon>
        <taxon>Dothideomycetes</taxon>
        <taxon>Dothideomycetidae</taxon>
        <taxon>Myriangiales</taxon>
        <taxon>Elsinoaceae</taxon>
        <taxon>Elsinoe</taxon>
    </lineage>
</organism>
<reference evidence="2 3" key="1">
    <citation type="submission" date="2017-05" db="EMBL/GenBank/DDBJ databases">
        <title>Draft genome sequence of Elsinoe australis.</title>
        <authorList>
            <person name="Cheng Q."/>
        </authorList>
    </citation>
    <scope>NUCLEOTIDE SEQUENCE [LARGE SCALE GENOMIC DNA]</scope>
    <source>
        <strain evidence="2 3">NL1</strain>
    </source>
</reference>
<feature type="region of interest" description="Disordered" evidence="1">
    <location>
        <begin position="220"/>
        <end position="386"/>
    </location>
</feature>
<feature type="compositionally biased region" description="Low complexity" evidence="1">
    <location>
        <begin position="348"/>
        <end position="362"/>
    </location>
</feature>
<evidence type="ECO:0000313" key="2">
    <source>
        <dbReference type="EMBL" id="PSK46253.1"/>
    </source>
</evidence>
<feature type="compositionally biased region" description="Polar residues" evidence="1">
    <location>
        <begin position="370"/>
        <end position="384"/>
    </location>
</feature>
<gene>
    <name evidence="2" type="ORF">B9Z65_5221</name>
</gene>
<keyword evidence="3" id="KW-1185">Reference proteome</keyword>
<accession>A0A2P7ZDF4</accession>
<feature type="compositionally biased region" description="Polar residues" evidence="1">
    <location>
        <begin position="303"/>
        <end position="328"/>
    </location>
</feature>